<dbReference type="InterPro" id="IPR027417">
    <property type="entry name" value="P-loop_NTPase"/>
</dbReference>
<dbReference type="SUPFAM" id="SSF52540">
    <property type="entry name" value="P-loop containing nucleoside triphosphate hydrolases"/>
    <property type="match status" value="1"/>
</dbReference>
<dbReference type="RefSeq" id="WP_231827875.1">
    <property type="nucleotide sequence ID" value="NZ_CP087880.1"/>
</dbReference>
<organism evidence="4 5">
    <name type="scientific">Pseudocitrobacter corydidari</name>
    <dbReference type="NCBI Taxonomy" id="2891570"/>
    <lineage>
        <taxon>Bacteria</taxon>
        <taxon>Pseudomonadati</taxon>
        <taxon>Pseudomonadota</taxon>
        <taxon>Gammaproteobacteria</taxon>
        <taxon>Enterobacterales</taxon>
        <taxon>Enterobacteriaceae</taxon>
        <taxon>Pseudocitrobacter</taxon>
    </lineage>
</organism>
<proteinExistence type="predicted"/>
<evidence type="ECO:0000259" key="3">
    <source>
        <dbReference type="Pfam" id="PF06414"/>
    </source>
</evidence>
<dbReference type="Proteomes" id="UP001199659">
    <property type="component" value="Chromosome"/>
</dbReference>
<evidence type="ECO:0000313" key="5">
    <source>
        <dbReference type="Proteomes" id="UP001199659"/>
    </source>
</evidence>
<reference evidence="4 5" key="1">
    <citation type="journal article" date="2022" name="Int. J. Syst. Evol. Microbiol.">
        <title>Pseudocitrobacter corydidari sp. nov., isolated from the Asian emerald cockroach Corydidarum magnifica.</title>
        <authorList>
            <person name="Guzman J."/>
            <person name="Poehlein A."/>
            <person name="Glaeser S.P."/>
            <person name="Schwengers O."/>
            <person name="Blom J."/>
            <person name="Hollensteiner J."/>
            <person name="Kampfer P."/>
            <person name="Vilcinskas A."/>
        </authorList>
    </citation>
    <scope>NUCLEOTIDE SEQUENCE [LARGE SCALE GENOMIC DNA]</scope>
    <source>
        <strain evidence="4">G163CM</strain>
    </source>
</reference>
<sequence length="310" mass="34709">MATLMEKDALLNGASQCIAFLSAACGNRDNSEALDLSQDINQSIIYRDYLYSTDAEDVNFNEGIARFKYLRDKYYSANNARHNIDINDDPLESIWRRLTKRELTPQAQPVGFVLGGQPGAGKSLLIKRALAQTDFNALVINGDDFRFHHPDFQAIYATYGDDFVSNTAQFSGEMVERVLKKAIENKLNIVIEGTFRNADTPMQTLERLNEAGYRTEVMIKTTSAIKSWRQTNERYDNDKLAGNIARKVDKNHHDLVIAVLAENAKKVFDSGLTEAFSVWSCEGKIFDSQAGSATDIEDKIRDEIGKAVTA</sequence>
<name>A0ABY3S3G3_9ENTR</name>
<dbReference type="EMBL" id="CP087880">
    <property type="protein sequence ID" value="UGS41267.1"/>
    <property type="molecule type" value="Genomic_DNA"/>
</dbReference>
<dbReference type="Gene3D" id="3.40.50.300">
    <property type="entry name" value="P-loop containing nucleotide triphosphate hydrolases"/>
    <property type="match status" value="1"/>
</dbReference>
<dbReference type="Pfam" id="PF06414">
    <property type="entry name" value="Zeta_toxin"/>
    <property type="match status" value="1"/>
</dbReference>
<keyword evidence="1" id="KW-0547">Nucleotide-binding</keyword>
<keyword evidence="5" id="KW-1185">Reference proteome</keyword>
<evidence type="ECO:0000256" key="1">
    <source>
        <dbReference type="ARBA" id="ARBA00022741"/>
    </source>
</evidence>
<protein>
    <recommendedName>
        <fullName evidence="3">Zeta toxin domain-containing protein</fullName>
    </recommendedName>
</protein>
<keyword evidence="2" id="KW-0067">ATP-binding</keyword>
<dbReference type="InterPro" id="IPR010488">
    <property type="entry name" value="Zeta_toxin_domain"/>
</dbReference>
<gene>
    <name evidence="4" type="ORF">G163CM_19690</name>
</gene>
<accession>A0ABY3S3G3</accession>
<dbReference type="CDD" id="cd01983">
    <property type="entry name" value="SIMIBI"/>
    <property type="match status" value="1"/>
</dbReference>
<evidence type="ECO:0000313" key="4">
    <source>
        <dbReference type="EMBL" id="UGS41267.1"/>
    </source>
</evidence>
<dbReference type="PROSITE" id="PS51257">
    <property type="entry name" value="PROKAR_LIPOPROTEIN"/>
    <property type="match status" value="1"/>
</dbReference>
<evidence type="ECO:0000256" key="2">
    <source>
        <dbReference type="ARBA" id="ARBA00022840"/>
    </source>
</evidence>
<feature type="domain" description="Zeta toxin" evidence="3">
    <location>
        <begin position="100"/>
        <end position="270"/>
    </location>
</feature>